<proteinExistence type="inferred from homology"/>
<dbReference type="PANTHER" id="PTHR10353">
    <property type="entry name" value="GLYCOSYL HYDROLASE"/>
    <property type="match status" value="1"/>
</dbReference>
<protein>
    <submittedName>
        <fullName evidence="6">Glycosyl hydrolase, family 1</fullName>
    </submittedName>
</protein>
<name>B0N4Y6_9FIRM</name>
<evidence type="ECO:0000256" key="4">
    <source>
        <dbReference type="RuleBase" id="RU003690"/>
    </source>
</evidence>
<evidence type="ECO:0000256" key="1">
    <source>
        <dbReference type="ARBA" id="ARBA00010838"/>
    </source>
</evidence>
<dbReference type="InterPro" id="IPR001360">
    <property type="entry name" value="Glyco_hydro_1"/>
</dbReference>
<reference evidence="6" key="2">
    <citation type="submission" date="2014-06" db="EMBL/GenBank/DDBJ databases">
        <title>Draft genome sequence of Clostridium ramosum(DSM 1402).</title>
        <authorList>
            <person name="Sudarsanam P."/>
            <person name="Ley R."/>
            <person name="Guruge J."/>
            <person name="Turnbaugh P.J."/>
            <person name="Mahowald M."/>
            <person name="Liep D."/>
            <person name="Gordon J."/>
        </authorList>
    </citation>
    <scope>NUCLEOTIDE SEQUENCE</scope>
    <source>
        <strain evidence="6">DSM 1402</strain>
    </source>
</reference>
<dbReference type="InterPro" id="IPR018120">
    <property type="entry name" value="Glyco_hydro_1_AS"/>
</dbReference>
<dbReference type="Proteomes" id="UP000005798">
    <property type="component" value="Unassembled WGS sequence"/>
</dbReference>
<dbReference type="SUPFAM" id="SSF51445">
    <property type="entry name" value="(Trans)glycosidases"/>
    <property type="match status" value="1"/>
</dbReference>
<dbReference type="PANTHER" id="PTHR10353:SF296">
    <property type="entry name" value="6-PHOSPHO-BETA-GLUCOSIDASE"/>
    <property type="match status" value="1"/>
</dbReference>
<dbReference type="PROSITE" id="PS00653">
    <property type="entry name" value="GLYCOSYL_HYDROL_F1_2"/>
    <property type="match status" value="1"/>
</dbReference>
<dbReference type="GO" id="GO:0016052">
    <property type="term" value="P:carbohydrate catabolic process"/>
    <property type="evidence" value="ECO:0007669"/>
    <property type="project" value="TreeGrafter"/>
</dbReference>
<evidence type="ECO:0000256" key="3">
    <source>
        <dbReference type="PROSITE-ProRule" id="PRU10055"/>
    </source>
</evidence>
<dbReference type="PRINTS" id="PR00131">
    <property type="entry name" value="GLHYDRLASE1"/>
</dbReference>
<comment type="similarity">
    <text evidence="1 4">Belongs to the glycosyl hydrolase 1 family.</text>
</comment>
<dbReference type="GO" id="GO:0005829">
    <property type="term" value="C:cytosol"/>
    <property type="evidence" value="ECO:0007669"/>
    <property type="project" value="TreeGrafter"/>
</dbReference>
<dbReference type="Gene3D" id="3.20.20.80">
    <property type="entry name" value="Glycosidases"/>
    <property type="match status" value="1"/>
</dbReference>
<evidence type="ECO:0000256" key="2">
    <source>
        <dbReference type="ARBA" id="ARBA00023295"/>
    </source>
</evidence>
<feature type="active site" description="Nucleophile" evidence="3">
    <location>
        <position position="400"/>
    </location>
</feature>
<accession>B0N4Y6</accession>
<dbReference type="Pfam" id="PF00232">
    <property type="entry name" value="Glyco_hydro_1"/>
    <property type="match status" value="2"/>
</dbReference>
<evidence type="ECO:0000313" key="7">
    <source>
        <dbReference type="Proteomes" id="UP000005798"/>
    </source>
</evidence>
<keyword evidence="7" id="KW-1185">Reference proteome</keyword>
<dbReference type="InterPro" id="IPR017853">
    <property type="entry name" value="GH"/>
</dbReference>
<evidence type="ECO:0000313" key="6">
    <source>
        <dbReference type="EMBL" id="EDS18738.1"/>
    </source>
</evidence>
<organism evidence="6 7">
    <name type="scientific">Thomasclavelia ramosa DSM 1402</name>
    <dbReference type="NCBI Taxonomy" id="445974"/>
    <lineage>
        <taxon>Bacteria</taxon>
        <taxon>Bacillati</taxon>
        <taxon>Bacillota</taxon>
        <taxon>Erysipelotrichia</taxon>
        <taxon>Erysipelotrichales</taxon>
        <taxon>Coprobacillaceae</taxon>
        <taxon>Thomasclavelia</taxon>
    </lineage>
</organism>
<keyword evidence="2 5" id="KW-0326">Glycosidase</keyword>
<evidence type="ECO:0000256" key="5">
    <source>
        <dbReference type="RuleBase" id="RU004468"/>
    </source>
</evidence>
<dbReference type="GO" id="GO:0008422">
    <property type="term" value="F:beta-glucosidase activity"/>
    <property type="evidence" value="ECO:0007669"/>
    <property type="project" value="TreeGrafter"/>
</dbReference>
<reference evidence="6" key="1">
    <citation type="submission" date="2007-11" db="EMBL/GenBank/DDBJ databases">
        <authorList>
            <person name="Fulton L."/>
            <person name="Clifton S."/>
            <person name="Fulton B."/>
            <person name="Xu J."/>
            <person name="Minx P."/>
            <person name="Pepin K.H."/>
            <person name="Johnson M."/>
            <person name="Thiruvilangam P."/>
            <person name="Bhonagiri V."/>
            <person name="Nash W.E."/>
            <person name="Mardis E.R."/>
            <person name="Wilson R.K."/>
        </authorList>
    </citation>
    <scope>NUCLEOTIDE SEQUENCE [LARGE SCALE GENOMIC DNA]</scope>
    <source>
        <strain evidence="6">DSM 1402</strain>
    </source>
</reference>
<dbReference type="PROSITE" id="PS00572">
    <property type="entry name" value="GLYCOSYL_HYDROL_F1_1"/>
    <property type="match status" value="1"/>
</dbReference>
<dbReference type="eggNOG" id="COG2723">
    <property type="taxonomic scope" value="Bacteria"/>
</dbReference>
<gene>
    <name evidence="6" type="ORF">CLORAM_01697</name>
</gene>
<dbReference type="EMBL" id="ABFX02000005">
    <property type="protein sequence ID" value="EDS18738.1"/>
    <property type="molecule type" value="Genomic_DNA"/>
</dbReference>
<comment type="caution">
    <text evidence="6">The sequence shown here is derived from an EMBL/GenBank/DDBJ whole genome shotgun (WGS) entry which is preliminary data.</text>
</comment>
<dbReference type="InterPro" id="IPR033132">
    <property type="entry name" value="GH_1_N_CS"/>
</dbReference>
<dbReference type="HOGENOM" id="CLU_001859_1_3_9"/>
<keyword evidence="5 6" id="KW-0378">Hydrolase</keyword>
<dbReference type="AlphaFoldDB" id="B0N4Y6"/>
<sequence>MIMKFPTNFLWGGATAANQYEGGWQEGGRGIAVHDMLTDGNQENPRRIYCKADNGNITSIQAGECIPFGFHPFIKESEYYPSHNATDFYHCYKEDIKLMAEMGFKVYRLSISWTRIFPHGDDKEPNEDGLRFYDAVIDELKKYNIEPLVTILHFDMPLNLAEKYGGWINRKLIEFYLNFASTLFERWKTKVKYWITVNEINVLGGYWTLGLASNNRKTKSNSNQGETPVEDAGIKLQAIHHLLVASAKANKIARKINPNFMLGTMCALSGIYPMTCKPEDVFGAYEFRRKALMFSDITMRGYYPNYAQSIFDEYKFTLKKELGDDEVLKENTSDYLAFSYYRTTAFDCDASNTTTTGGQQASPNPYLQKTAWGWPIDPKGLRFVLNELYDRYQKPLFIVENGMGNYDIVEEDGAIHDDYRIEYLRSHIVEFKKAVEIDQIPLLGYTTWGCIDIVSAGTGEMAKRYGFVYVDLDDKGNGTFKRKKKDSFYWYQKVIESNGEILG</sequence>